<evidence type="ECO:0000256" key="2">
    <source>
        <dbReference type="ARBA" id="ARBA00022475"/>
    </source>
</evidence>
<feature type="transmembrane region" description="Helical" evidence="11">
    <location>
        <begin position="62"/>
        <end position="83"/>
    </location>
</feature>
<feature type="transmembrane region" description="Helical" evidence="11">
    <location>
        <begin position="103"/>
        <end position="124"/>
    </location>
</feature>
<keyword evidence="9 11" id="KW-0472">Membrane</keyword>
<protein>
    <recommendedName>
        <fullName evidence="11">Cellulose synthase catalytic subunit [UDP-forming]</fullName>
        <ecNumber evidence="11">2.4.1.12</ecNumber>
    </recommendedName>
</protein>
<feature type="transmembrane region" description="Helical" evidence="11">
    <location>
        <begin position="428"/>
        <end position="447"/>
    </location>
</feature>
<feature type="transmembrane region" description="Helical" evidence="11">
    <location>
        <begin position="1412"/>
        <end position="1430"/>
    </location>
</feature>
<keyword evidence="4 11" id="KW-0328">Glycosyltransferase</keyword>
<feature type="domain" description="Glycosyltransferase 2-like" evidence="13">
    <location>
        <begin position="227"/>
        <end position="439"/>
    </location>
</feature>
<dbReference type="HOGENOM" id="CLU_003556_2_0_0"/>
<reference evidence="14 15" key="1">
    <citation type="journal article" date="2012" name="Stand. Genomic Sci.">
        <title>Complete genome sequence of Terriglobus saanensis type strain SP1PR4(T), an Acidobacteria from tundra soil.</title>
        <authorList>
            <person name="Rawat S.R."/>
            <person name="Mannisto M.K."/>
            <person name="Starovoytov V."/>
            <person name="Goodwin L."/>
            <person name="Nolan M."/>
            <person name="Hauser L."/>
            <person name="Land M."/>
            <person name="Davenport K.W."/>
            <person name="Woyke T."/>
            <person name="Haggblom M.M."/>
        </authorList>
    </citation>
    <scope>NUCLEOTIDE SEQUENCE</scope>
    <source>
        <strain evidence="15">ATCC BAA-1853 / DSM 23119 / SP1PR4</strain>
    </source>
</reference>
<dbReference type="GO" id="GO:0005886">
    <property type="term" value="C:plasma membrane"/>
    <property type="evidence" value="ECO:0007669"/>
    <property type="project" value="UniProtKB-SubCell"/>
</dbReference>
<comment type="subcellular location">
    <subcellularLocation>
        <location evidence="1">Cell inner membrane</location>
        <topology evidence="1">Multi-pass membrane protein</topology>
    </subcellularLocation>
</comment>
<dbReference type="STRING" id="401053.AciPR4_3357"/>
<dbReference type="Pfam" id="PF03170">
    <property type="entry name" value="BcsB"/>
    <property type="match status" value="1"/>
</dbReference>
<feature type="transmembrane region" description="Helical" evidence="11">
    <location>
        <begin position="507"/>
        <end position="527"/>
    </location>
</feature>
<dbReference type="GO" id="GO:0035438">
    <property type="term" value="F:cyclic-di-GMP binding"/>
    <property type="evidence" value="ECO:0007669"/>
    <property type="project" value="InterPro"/>
</dbReference>
<dbReference type="PANTHER" id="PTHR43867">
    <property type="entry name" value="CELLULOSE SYNTHASE CATALYTIC SUBUNIT A [UDP-FORMING]"/>
    <property type="match status" value="1"/>
</dbReference>
<evidence type="ECO:0000256" key="9">
    <source>
        <dbReference type="ARBA" id="ARBA00023136"/>
    </source>
</evidence>
<evidence type="ECO:0000259" key="13">
    <source>
        <dbReference type="Pfam" id="PF13632"/>
    </source>
</evidence>
<evidence type="ECO:0000256" key="5">
    <source>
        <dbReference type="ARBA" id="ARBA00022679"/>
    </source>
</evidence>
<dbReference type="Gene3D" id="3.90.550.10">
    <property type="entry name" value="Spore Coat Polysaccharide Biosynthesis Protein SpsA, Chain A"/>
    <property type="match status" value="1"/>
</dbReference>
<feature type="transmembrane region" description="Helical" evidence="11">
    <location>
        <begin position="468"/>
        <end position="487"/>
    </location>
</feature>
<gene>
    <name evidence="14" type="ordered locus">AciPR4_3357</name>
</gene>
<dbReference type="Gene3D" id="2.40.10.220">
    <property type="entry name" value="predicted glycosyltransferase like domains"/>
    <property type="match status" value="1"/>
</dbReference>
<feature type="transmembrane region" description="Helical" evidence="11">
    <location>
        <begin position="403"/>
        <end position="422"/>
    </location>
</feature>
<dbReference type="EC" id="2.4.1.12" evidence="11"/>
<evidence type="ECO:0000256" key="3">
    <source>
        <dbReference type="ARBA" id="ARBA00022519"/>
    </source>
</evidence>
<keyword evidence="5 11" id="KW-0808">Transferase</keyword>
<dbReference type="InterPro" id="IPR003919">
    <property type="entry name" value="Cell_synth_A"/>
</dbReference>
<evidence type="ECO:0000256" key="8">
    <source>
        <dbReference type="ARBA" id="ARBA00022989"/>
    </source>
</evidence>
<sequence>MHNRPTTLGLPIKGFRILVFAVATFFLFQFISLFLSWQKQAVLGGLSVVLAILLNRISKSPVVTLAMMLLSLAATLRYAWWRVHLVFNFFTDEANSRISIDSFLMLVLLSAEAYTIGIMVLGFMQTSTPLARKPVPLPSDEDLWPHVDVLIPTYNETLSLVRYTALAAINIDYPPEKLHVYILDDGSREDFRLFCEEAGVGYVTRVKHNHAKAGNINHALTKMDSPLITIFDCDHVPTRSFLQFTVGWFLAEKKLAMLQTPHFFYSPDPFERNLLQYKSVPNEAELFYGIIQDGNDFWNATFFCGSCAVIRRTALNEVGGIATETVTEDAHTSLRMQKLGWNTAYINVAQAAGLATETLSAHVGQRVRWARGMIQILRTDNPLLGSGMKISQRLCYFNAMMHFMYAVPRLIFLLAPLAYMLFGRTIIPGYWLAILAYALPHLTVSNLTNSRVQGRHRHSFWNEIYETVLAPYILLPTILALINPKLGSFNVTDKGTTLSETKFDRKIAAPTTWLLGINLLGVLAAPYRLFVLDPQHPGVILSNLLWILFNMVILGVAAAVAHEQQQRRSSVRIPVKIGVTARFPDGRQISGLTSDMSVGGASISLNLGTEEVRKGDAVLVSFPVQTGDAEIRSIVAGTFRGEIRLQFADLTIAEQETLTRALYSRADSWISGRDNIEDDRPLVSLGRVIRLSFTGFRQVLLGLLPKRAATAQPAARAASAVLPLLLLALLGTGFTARAQAVANLPAALPEVATTKITLKDMGVQRSADMHGPHSYYTVHFVLPHTQVPNKATLKLTYHFNRALAAHSGALQMRLNNNALSALSNSDVAQGENEWSVAEIAVPSEFLVRDNELTFEFNGNAVLRTGDRAKQMVLASIGDSSVLEVEGTPIPFKNDLSLLPLPLFDSDLQTATTIPFVFLAPPNLKTLQAAGVVASWFGVLGSAKPVRFSVSVGDIPRGNVVIFANKDGGSLGLPSGATLAIKTNPSDPSGSALILSGDSDDQILNVARSLAMRKGGVLSTTGGALPQGDTLNFSSFSLPEERKVDDAPRWMPTDRLVSLWNYSSQAEMQGDGSKPLPTYFRVPPDLYFGEKQNLPLHVNYRYNASAVADGSALRVFINGVLINEAPLQPGHGIIDKRREVILPVVNMRPFANTMLFNFDFTPSPSNSATKAALQGAILHDSSLDIRGVDHWARLPDLELFANAGFPFTQLADLGRTVVVLPVQPTKQEIVLFLQLMGHCGTQTGYPALRVQVAGPGDVVQDSYDYLVLGTVANQPAFSVLEENLPVLFDGTSIHLQQQSNFVTRLQQMWHRLINGSSSEPQIGSDTSMPSAIVEGIESPYAHGRSLVVLALRDDNAVDDFVKTFLDRSQSSDLSQTVSLLRNKKFLSYTVATPIYHTGDISRYKVMRIWLTEYFWLLLVVVFIFSLILARWTRAYLVQRGELRLQHDEVTQGL</sequence>
<dbReference type="SUPFAM" id="SSF141371">
    <property type="entry name" value="PilZ domain-like"/>
    <property type="match status" value="1"/>
</dbReference>
<dbReference type="Pfam" id="PF07238">
    <property type="entry name" value="PilZ"/>
    <property type="match status" value="1"/>
</dbReference>
<evidence type="ECO:0000256" key="10">
    <source>
        <dbReference type="ARBA" id="ARBA00048682"/>
    </source>
</evidence>
<keyword evidence="7 11" id="KW-0135">Cellulose biosynthesis</keyword>
<dbReference type="InterPro" id="IPR018513">
    <property type="entry name" value="Cell_synthase_bac"/>
</dbReference>
<proteinExistence type="predicted"/>
<dbReference type="InterPro" id="IPR050321">
    <property type="entry name" value="Glycosyltr_2/OpgH_subfam"/>
</dbReference>
<dbReference type="Proteomes" id="UP000006844">
    <property type="component" value="Chromosome"/>
</dbReference>
<dbReference type="InterPro" id="IPR009875">
    <property type="entry name" value="PilZ_domain"/>
</dbReference>
<dbReference type="InterPro" id="IPR029044">
    <property type="entry name" value="Nucleotide-diphossugar_trans"/>
</dbReference>
<dbReference type="PRINTS" id="PR01439">
    <property type="entry name" value="CELLSNTHASEA"/>
</dbReference>
<dbReference type="SUPFAM" id="SSF53448">
    <property type="entry name" value="Nucleotide-diphospho-sugar transferases"/>
    <property type="match status" value="1"/>
</dbReference>
<comment type="catalytic activity">
    <reaction evidence="10 11">
        <text>[(1-&gt;4)-beta-D-glucosyl](n) + UDP-alpha-D-glucose = [(1-&gt;4)-beta-D-glucosyl](n+1) + UDP + H(+)</text>
        <dbReference type="Rhea" id="RHEA:19929"/>
        <dbReference type="Rhea" id="RHEA-COMP:10033"/>
        <dbReference type="Rhea" id="RHEA-COMP:10034"/>
        <dbReference type="ChEBI" id="CHEBI:15378"/>
        <dbReference type="ChEBI" id="CHEBI:18246"/>
        <dbReference type="ChEBI" id="CHEBI:58223"/>
        <dbReference type="ChEBI" id="CHEBI:58885"/>
        <dbReference type="EC" id="2.4.1.12"/>
    </reaction>
</comment>
<dbReference type="GO" id="GO:0006011">
    <property type="term" value="P:UDP-alpha-D-glucose metabolic process"/>
    <property type="evidence" value="ECO:0007669"/>
    <property type="project" value="InterPro"/>
</dbReference>
<dbReference type="Pfam" id="PF13632">
    <property type="entry name" value="Glyco_trans_2_3"/>
    <property type="match status" value="1"/>
</dbReference>
<dbReference type="GO" id="GO:0030244">
    <property type="term" value="P:cellulose biosynthetic process"/>
    <property type="evidence" value="ECO:0007669"/>
    <property type="project" value="UniProtKB-KW"/>
</dbReference>
<dbReference type="KEGG" id="tsa:AciPR4_3357"/>
<dbReference type="EMBL" id="CP002467">
    <property type="protein sequence ID" value="ADV84111.1"/>
    <property type="molecule type" value="Genomic_DNA"/>
</dbReference>
<keyword evidence="3 11" id="KW-0997">Cell inner membrane</keyword>
<dbReference type="UniPathway" id="UPA00694"/>
<dbReference type="CDD" id="cd06421">
    <property type="entry name" value="CESA_CelA_like"/>
    <property type="match status" value="1"/>
</dbReference>
<keyword evidence="2 11" id="KW-1003">Cell membrane</keyword>
<name>E8V8S4_TERSS</name>
<evidence type="ECO:0000256" key="6">
    <source>
        <dbReference type="ARBA" id="ARBA00022692"/>
    </source>
</evidence>
<comment type="cofactor">
    <cofactor evidence="11">
        <name>Mg(2+)</name>
        <dbReference type="ChEBI" id="CHEBI:18420"/>
    </cofactor>
</comment>
<dbReference type="RefSeq" id="WP_013569842.1">
    <property type="nucleotide sequence ID" value="NC_014963.1"/>
</dbReference>
<comment type="pathway">
    <text evidence="11">Glycan metabolism; bacterial cellulose biosynthesis.</text>
</comment>
<dbReference type="OrthoDB" id="154460at2"/>
<feature type="transmembrane region" description="Helical" evidence="11">
    <location>
        <begin position="539"/>
        <end position="561"/>
    </location>
</feature>
<feature type="domain" description="PilZ" evidence="12">
    <location>
        <begin position="566"/>
        <end position="663"/>
    </location>
</feature>
<dbReference type="GO" id="GO:0016760">
    <property type="term" value="F:cellulose synthase (UDP-forming) activity"/>
    <property type="evidence" value="ECO:0007669"/>
    <property type="project" value="UniProtKB-EC"/>
</dbReference>
<feature type="transmembrane region" description="Helical" evidence="11">
    <location>
        <begin position="12"/>
        <end position="31"/>
    </location>
</feature>
<keyword evidence="15" id="KW-1185">Reference proteome</keyword>
<evidence type="ECO:0000256" key="7">
    <source>
        <dbReference type="ARBA" id="ARBA00022916"/>
    </source>
</evidence>
<dbReference type="Gene3D" id="2.60.120.260">
    <property type="entry name" value="Galactose-binding domain-like"/>
    <property type="match status" value="2"/>
</dbReference>
<accession>E8V8S4</accession>
<evidence type="ECO:0000256" key="4">
    <source>
        <dbReference type="ARBA" id="ARBA00022676"/>
    </source>
</evidence>
<keyword evidence="11" id="KW-0973">c-di-GMP</keyword>
<dbReference type="eggNOG" id="COG1215">
    <property type="taxonomic scope" value="Bacteria"/>
</dbReference>
<keyword evidence="8 11" id="KW-1133">Transmembrane helix</keyword>
<evidence type="ECO:0000259" key="12">
    <source>
        <dbReference type="Pfam" id="PF07238"/>
    </source>
</evidence>
<dbReference type="NCBIfam" id="TIGR03030">
    <property type="entry name" value="CelA"/>
    <property type="match status" value="1"/>
</dbReference>
<evidence type="ECO:0000256" key="1">
    <source>
        <dbReference type="ARBA" id="ARBA00004429"/>
    </source>
</evidence>
<organism evidence="14 15">
    <name type="scientific">Terriglobus saanensis (strain ATCC BAA-1853 / DSM 23119 / SP1PR4)</name>
    <dbReference type="NCBI Taxonomy" id="401053"/>
    <lineage>
        <taxon>Bacteria</taxon>
        <taxon>Pseudomonadati</taxon>
        <taxon>Acidobacteriota</taxon>
        <taxon>Terriglobia</taxon>
        <taxon>Terriglobales</taxon>
        <taxon>Acidobacteriaceae</taxon>
        <taxon>Terriglobus</taxon>
    </lineage>
</organism>
<dbReference type="PANTHER" id="PTHR43867:SF2">
    <property type="entry name" value="CELLULOSE SYNTHASE CATALYTIC SUBUNIT A [UDP-FORMING]"/>
    <property type="match status" value="1"/>
</dbReference>
<keyword evidence="6 11" id="KW-0812">Transmembrane</keyword>
<evidence type="ECO:0000313" key="14">
    <source>
        <dbReference type="EMBL" id="ADV84111.1"/>
    </source>
</evidence>
<evidence type="ECO:0000256" key="11">
    <source>
        <dbReference type="RuleBase" id="RU365020"/>
    </source>
</evidence>
<dbReference type="InterPro" id="IPR001173">
    <property type="entry name" value="Glyco_trans_2-like"/>
</dbReference>
<evidence type="ECO:0000313" key="15">
    <source>
        <dbReference type="Proteomes" id="UP000006844"/>
    </source>
</evidence>
<comment type="function">
    <text evidence="11">Catalytic subunit of cellulose synthase. It polymerizes uridine 5'-diphosphate glucose to cellulose.</text>
</comment>